<dbReference type="SUPFAM" id="SSF52540">
    <property type="entry name" value="P-loop containing nucleoside triphosphate hydrolases"/>
    <property type="match status" value="1"/>
</dbReference>
<dbReference type="EMBL" id="LNQE01001351">
    <property type="protein sequence ID" value="KUG18870.1"/>
    <property type="molecule type" value="Genomic_DNA"/>
</dbReference>
<dbReference type="Pfam" id="PF01656">
    <property type="entry name" value="CbiA"/>
    <property type="match status" value="1"/>
</dbReference>
<dbReference type="PROSITE" id="PS51379">
    <property type="entry name" value="4FE4S_FER_2"/>
    <property type="match status" value="2"/>
</dbReference>
<dbReference type="Gene3D" id="3.40.50.300">
    <property type="entry name" value="P-loop containing nucleotide triphosphate hydrolases"/>
    <property type="match status" value="1"/>
</dbReference>
<dbReference type="InterPro" id="IPR017896">
    <property type="entry name" value="4Fe4S_Fe-S-bd"/>
</dbReference>
<dbReference type="InterPro" id="IPR027417">
    <property type="entry name" value="P-loop_NTPase"/>
</dbReference>
<name>A0A0W8FDA3_9ZZZZ</name>
<dbReference type="PANTHER" id="PTHR43534:SF1">
    <property type="entry name" value="4FE-4S CLUSTER CONTAINING PARA FAMILY ATPASE PROTEIN"/>
    <property type="match status" value="1"/>
</dbReference>
<dbReference type="Gene3D" id="3.30.70.20">
    <property type="match status" value="1"/>
</dbReference>
<proteinExistence type="predicted"/>
<feature type="domain" description="4Fe-4S ferredoxin-type" evidence="1">
    <location>
        <begin position="60"/>
        <end position="88"/>
    </location>
</feature>
<dbReference type="PROSITE" id="PS00198">
    <property type="entry name" value="4FE4S_FER_1"/>
    <property type="match status" value="1"/>
</dbReference>
<evidence type="ECO:0000259" key="1">
    <source>
        <dbReference type="PROSITE" id="PS51379"/>
    </source>
</evidence>
<gene>
    <name evidence="2" type="ORF">ASZ90_011415</name>
</gene>
<feature type="domain" description="4Fe-4S ferredoxin-type" evidence="1">
    <location>
        <begin position="89"/>
        <end position="118"/>
    </location>
</feature>
<dbReference type="InterPro" id="IPR002586">
    <property type="entry name" value="CobQ/CobB/MinD/ParA_Nub-bd_dom"/>
</dbReference>
<sequence length="290" mass="31471">MIRIAVISGKGGTGKTMLTAGLADIISLPLALADCDVDASNLELLLAPTLIREEAFFGMPAAQIDPERCISCGICRDYCRFSAVVLQDGEFRIDPVRCEGCAVCTAVCPEDAVSMQPRRTGDIYYSETERGHLSHARLLPGAGNSGLLVNEVKQRILQSDGDCAVLLVDGPPGIGCPLTSTLSGMDAAIVVTEPSVSGLHDFKRVVSVCRQMRVRIFAVINRRDLDPDMAEAIGEYCRSESIPLLGEIPFDETVIETVRNGEPVTRHRCPATEAIHRIWHSLQQELEILP</sequence>
<dbReference type="InterPro" id="IPR017900">
    <property type="entry name" value="4Fe4S_Fe_S_CS"/>
</dbReference>
<organism evidence="2">
    <name type="scientific">hydrocarbon metagenome</name>
    <dbReference type="NCBI Taxonomy" id="938273"/>
    <lineage>
        <taxon>unclassified sequences</taxon>
        <taxon>metagenomes</taxon>
        <taxon>ecological metagenomes</taxon>
    </lineage>
</organism>
<dbReference type="CDD" id="cd03110">
    <property type="entry name" value="SIMIBI_bact_arch"/>
    <property type="match status" value="1"/>
</dbReference>
<protein>
    <submittedName>
        <fullName evidence="2">Mind superfamily p-loop atpase containing an inserted ferredoxin domain</fullName>
    </submittedName>
</protein>
<comment type="caution">
    <text evidence="2">The sequence shown here is derived from an EMBL/GenBank/DDBJ whole genome shotgun (WGS) entry which is preliminary data.</text>
</comment>
<accession>A0A0W8FDA3</accession>
<reference evidence="2" key="1">
    <citation type="journal article" date="2015" name="Proc. Natl. Acad. Sci. U.S.A.">
        <title>Networks of energetic and metabolic interactions define dynamics in microbial communities.</title>
        <authorList>
            <person name="Embree M."/>
            <person name="Liu J.K."/>
            <person name="Al-Bassam M.M."/>
            <person name="Zengler K."/>
        </authorList>
    </citation>
    <scope>NUCLEOTIDE SEQUENCE</scope>
</reference>
<dbReference type="SUPFAM" id="SSF46548">
    <property type="entry name" value="alpha-helical ferredoxin"/>
    <property type="match status" value="1"/>
</dbReference>
<dbReference type="AlphaFoldDB" id="A0A0W8FDA3"/>
<dbReference type="PANTHER" id="PTHR43534">
    <property type="entry name" value="MIND SUPERFAMILY P-LOOP ATPASE CONTAINING AN INSERTED FERREDOXIN DOMAIN"/>
    <property type="match status" value="1"/>
</dbReference>
<evidence type="ECO:0000313" key="2">
    <source>
        <dbReference type="EMBL" id="KUG18870.1"/>
    </source>
</evidence>
<dbReference type="Pfam" id="PF00037">
    <property type="entry name" value="Fer4"/>
    <property type="match status" value="1"/>
</dbReference>